<sequence length="73" mass="8055">MTEMQWISSSAPCGTSSPTRAIGGENALERYQRSGACGNDAELLAARRERLQNEWAMYPLTLANYGLYPTVVE</sequence>
<organism evidence="1 2">
    <name type="scientific">Parafannyhessea umbonata</name>
    <dbReference type="NCBI Taxonomy" id="604330"/>
    <lineage>
        <taxon>Bacteria</taxon>
        <taxon>Bacillati</taxon>
        <taxon>Actinomycetota</taxon>
        <taxon>Coriobacteriia</taxon>
        <taxon>Coriobacteriales</taxon>
        <taxon>Atopobiaceae</taxon>
        <taxon>Parafannyhessea</taxon>
    </lineage>
</organism>
<proteinExistence type="predicted"/>
<dbReference type="AlphaFoldDB" id="A0A1H9NYZ2"/>
<accession>A0A1H9NYZ2</accession>
<reference evidence="2" key="1">
    <citation type="submission" date="2016-10" db="EMBL/GenBank/DDBJ databases">
        <authorList>
            <person name="Varghese N."/>
            <person name="Submissions S."/>
        </authorList>
    </citation>
    <scope>NUCLEOTIDE SEQUENCE [LARGE SCALE GENOMIC DNA]</scope>
    <source>
        <strain evidence="2">KHGC19</strain>
    </source>
</reference>
<protein>
    <submittedName>
        <fullName evidence="1">Uncharacterized protein</fullName>
    </submittedName>
</protein>
<evidence type="ECO:0000313" key="1">
    <source>
        <dbReference type="EMBL" id="SER40789.1"/>
    </source>
</evidence>
<dbReference type="Proteomes" id="UP000199128">
    <property type="component" value="Unassembled WGS sequence"/>
</dbReference>
<gene>
    <name evidence="1" type="ORF">SAMN05216446_0676</name>
</gene>
<evidence type="ECO:0000313" key="2">
    <source>
        <dbReference type="Proteomes" id="UP000199128"/>
    </source>
</evidence>
<name>A0A1H9NYZ2_9ACTN</name>
<dbReference type="EMBL" id="FOGP01000002">
    <property type="protein sequence ID" value="SER40789.1"/>
    <property type="molecule type" value="Genomic_DNA"/>
</dbReference>